<dbReference type="Proteomes" id="UP000821866">
    <property type="component" value="Unassembled WGS sequence"/>
</dbReference>
<reference evidence="1" key="1">
    <citation type="journal article" date="2020" name="Cell">
        <title>Large-Scale Comparative Analyses of Tick Genomes Elucidate Their Genetic Diversity and Vector Capacities.</title>
        <authorList>
            <consortium name="Tick Genome and Microbiome Consortium (TIGMIC)"/>
            <person name="Jia N."/>
            <person name="Wang J."/>
            <person name="Shi W."/>
            <person name="Du L."/>
            <person name="Sun Y."/>
            <person name="Zhan W."/>
            <person name="Jiang J.F."/>
            <person name="Wang Q."/>
            <person name="Zhang B."/>
            <person name="Ji P."/>
            <person name="Bell-Sakyi L."/>
            <person name="Cui X.M."/>
            <person name="Yuan T.T."/>
            <person name="Jiang B.G."/>
            <person name="Yang W.F."/>
            <person name="Lam T.T."/>
            <person name="Chang Q.C."/>
            <person name="Ding S.J."/>
            <person name="Wang X.J."/>
            <person name="Zhu J.G."/>
            <person name="Ruan X.D."/>
            <person name="Zhao L."/>
            <person name="Wei J.T."/>
            <person name="Ye R.Z."/>
            <person name="Que T.C."/>
            <person name="Du C.H."/>
            <person name="Zhou Y.H."/>
            <person name="Cheng J.X."/>
            <person name="Dai P.F."/>
            <person name="Guo W.B."/>
            <person name="Han X.H."/>
            <person name="Huang E.J."/>
            <person name="Li L.F."/>
            <person name="Wei W."/>
            <person name="Gao Y.C."/>
            <person name="Liu J.Z."/>
            <person name="Shao H.Z."/>
            <person name="Wang X."/>
            <person name="Wang C.C."/>
            <person name="Yang T.C."/>
            <person name="Huo Q.B."/>
            <person name="Li W."/>
            <person name="Chen H.Y."/>
            <person name="Chen S.E."/>
            <person name="Zhou L.G."/>
            <person name="Ni X.B."/>
            <person name="Tian J.H."/>
            <person name="Sheng Y."/>
            <person name="Liu T."/>
            <person name="Pan Y.S."/>
            <person name="Xia L.Y."/>
            <person name="Li J."/>
            <person name="Zhao F."/>
            <person name="Cao W.C."/>
        </authorList>
    </citation>
    <scope>NUCLEOTIDE SEQUENCE</scope>
    <source>
        <strain evidence="1">Rmic-2018</strain>
    </source>
</reference>
<organism evidence="1 2">
    <name type="scientific">Rhipicephalus microplus</name>
    <name type="common">Cattle tick</name>
    <name type="synonym">Boophilus microplus</name>
    <dbReference type="NCBI Taxonomy" id="6941"/>
    <lineage>
        <taxon>Eukaryota</taxon>
        <taxon>Metazoa</taxon>
        <taxon>Ecdysozoa</taxon>
        <taxon>Arthropoda</taxon>
        <taxon>Chelicerata</taxon>
        <taxon>Arachnida</taxon>
        <taxon>Acari</taxon>
        <taxon>Parasitiformes</taxon>
        <taxon>Ixodida</taxon>
        <taxon>Ixodoidea</taxon>
        <taxon>Ixodidae</taxon>
        <taxon>Rhipicephalinae</taxon>
        <taxon>Rhipicephalus</taxon>
        <taxon>Boophilus</taxon>
    </lineage>
</organism>
<comment type="caution">
    <text evidence="1">The sequence shown here is derived from an EMBL/GenBank/DDBJ whole genome shotgun (WGS) entry which is preliminary data.</text>
</comment>
<sequence>MYGKYKAELGREKLYDNSVGCTLIFEARAGALRTLTYRSRFDQDPQVQAAICRCCSETNETAEHLILDCARLSPRPAEGTTLPQALGFAAEDHDANDATAVVTTKARLQMLWKATV</sequence>
<name>A0A9J6DY17_RHIMP</name>
<evidence type="ECO:0008006" key="3">
    <source>
        <dbReference type="Google" id="ProtNLM"/>
    </source>
</evidence>
<evidence type="ECO:0000313" key="1">
    <source>
        <dbReference type="EMBL" id="KAH8026785.1"/>
    </source>
</evidence>
<evidence type="ECO:0000313" key="2">
    <source>
        <dbReference type="Proteomes" id="UP000821866"/>
    </source>
</evidence>
<gene>
    <name evidence="1" type="ORF">HPB51_024504</name>
</gene>
<accession>A0A9J6DY17</accession>
<proteinExistence type="predicted"/>
<dbReference type="AlphaFoldDB" id="A0A9J6DY17"/>
<dbReference type="EMBL" id="JABSTU010000007">
    <property type="protein sequence ID" value="KAH8026785.1"/>
    <property type="molecule type" value="Genomic_DNA"/>
</dbReference>
<reference evidence="1" key="2">
    <citation type="submission" date="2021-09" db="EMBL/GenBank/DDBJ databases">
        <authorList>
            <person name="Jia N."/>
            <person name="Wang J."/>
            <person name="Shi W."/>
            <person name="Du L."/>
            <person name="Sun Y."/>
            <person name="Zhan W."/>
            <person name="Jiang J."/>
            <person name="Wang Q."/>
            <person name="Zhang B."/>
            <person name="Ji P."/>
            <person name="Sakyi L.B."/>
            <person name="Cui X."/>
            <person name="Yuan T."/>
            <person name="Jiang B."/>
            <person name="Yang W."/>
            <person name="Lam T.T.-Y."/>
            <person name="Chang Q."/>
            <person name="Ding S."/>
            <person name="Wang X."/>
            <person name="Zhu J."/>
            <person name="Ruan X."/>
            <person name="Zhao L."/>
            <person name="Wei J."/>
            <person name="Que T."/>
            <person name="Du C."/>
            <person name="Cheng J."/>
            <person name="Dai P."/>
            <person name="Han X."/>
            <person name="Huang E."/>
            <person name="Gao Y."/>
            <person name="Liu J."/>
            <person name="Shao H."/>
            <person name="Ye R."/>
            <person name="Li L."/>
            <person name="Wei W."/>
            <person name="Wang X."/>
            <person name="Wang C."/>
            <person name="Huo Q."/>
            <person name="Li W."/>
            <person name="Guo W."/>
            <person name="Chen H."/>
            <person name="Chen S."/>
            <person name="Zhou L."/>
            <person name="Zhou L."/>
            <person name="Ni X."/>
            <person name="Tian J."/>
            <person name="Zhou Y."/>
            <person name="Sheng Y."/>
            <person name="Liu T."/>
            <person name="Pan Y."/>
            <person name="Xia L."/>
            <person name="Li J."/>
            <person name="Zhao F."/>
            <person name="Cao W."/>
        </authorList>
    </citation>
    <scope>NUCLEOTIDE SEQUENCE</scope>
    <source>
        <strain evidence="1">Rmic-2018</strain>
        <tissue evidence="1">Larvae</tissue>
    </source>
</reference>
<protein>
    <recommendedName>
        <fullName evidence="3">Tick transposon</fullName>
    </recommendedName>
</protein>
<keyword evidence="2" id="KW-1185">Reference proteome</keyword>